<dbReference type="PANTHER" id="PTHR42986">
    <property type="entry name" value="BENZALDEHYDE DEHYDROGENASE YFMT"/>
    <property type="match status" value="1"/>
</dbReference>
<reference evidence="7" key="1">
    <citation type="submission" date="2012-09" db="EMBL/GenBank/DDBJ databases">
        <authorList>
            <person name="Salehi R."/>
            <person name="Fisher C.A."/>
            <person name="Bignell P.A."/>
            <person name="Old J.M."/>
        </authorList>
    </citation>
    <scope>NUCLEOTIDE SEQUENCE</scope>
    <source>
        <strain evidence="7">S04010</strain>
    </source>
</reference>
<organism evidence="7">
    <name type="scientific">Staphylococcus xylosus</name>
    <dbReference type="NCBI Taxonomy" id="1288"/>
    <lineage>
        <taxon>Bacteria</taxon>
        <taxon>Bacillati</taxon>
        <taxon>Bacillota</taxon>
        <taxon>Bacilli</taxon>
        <taxon>Bacillales</taxon>
        <taxon>Staphylococcaceae</taxon>
        <taxon>Staphylococcus</taxon>
    </lineage>
</organism>
<dbReference type="Pfam" id="PF00171">
    <property type="entry name" value="Aldedh"/>
    <property type="match status" value="1"/>
</dbReference>
<dbReference type="PROSITE" id="PS00687">
    <property type="entry name" value="ALDEHYDE_DEHYDR_GLU"/>
    <property type="match status" value="1"/>
</dbReference>
<accession>K8DVJ6</accession>
<reference evidence="7" key="2">
    <citation type="submission" date="2012-11" db="EMBL/GenBank/DDBJ databases">
        <title>A Staphyloccocus xylosus isolate with a new mecC allotype provides insights into the evolutionary origins of the type XI SCCmec.</title>
        <authorList>
            <person name="Harrison E.M."/>
            <person name="Paterson G.K."/>
            <person name="Holden M.T.G."/>
            <person name="Morgan F.E.J."/>
            <person name="Rhod Larsen A."/>
            <person name="Leroy S."/>
            <person name="Zadoks R."/>
            <person name="Peacock S.J."/>
            <person name="Parkhill J."/>
            <person name="Holmes M.A."/>
        </authorList>
    </citation>
    <scope>NUCLEOTIDE SEQUENCE</scope>
    <source>
        <strain evidence="7">S04010</strain>
    </source>
</reference>
<proteinExistence type="inferred from homology"/>
<dbReference type="InterPro" id="IPR015590">
    <property type="entry name" value="Aldehyde_DH_dom"/>
</dbReference>
<name>K8DVJ6_STAXY</name>
<protein>
    <submittedName>
        <fullName evidence="7">Aldehyde dehydrogenase</fullName>
    </submittedName>
</protein>
<feature type="domain" description="Aldehyde dehydrogenase" evidence="6">
    <location>
        <begin position="15"/>
        <end position="471"/>
    </location>
</feature>
<evidence type="ECO:0000256" key="4">
    <source>
        <dbReference type="PROSITE-ProRule" id="PRU10007"/>
    </source>
</evidence>
<keyword evidence="2 5" id="KW-0560">Oxidoreductase</keyword>
<keyword evidence="3" id="KW-0520">NAD</keyword>
<evidence type="ECO:0000256" key="2">
    <source>
        <dbReference type="ARBA" id="ARBA00023002"/>
    </source>
</evidence>
<dbReference type="Gene3D" id="3.40.309.10">
    <property type="entry name" value="Aldehyde Dehydrogenase, Chain A, domain 2"/>
    <property type="match status" value="1"/>
</dbReference>
<sequence>MNLKNNNKNFIDGKWVDGNSDIYNLSNPYDNTVITALKLANQEQVSNAFSAASNAYKAWSSNPTLRKEVLTKVKKYFEDNKEEIIKLLAVESGSTYVKSKLELDITIECITASLNYVDEIGANMLNDASSDKESISYKKPKGVISSISSFNFPLFLSIRTIIPALALGNAVVHKGDIQTAYTGGILIAKALEEAGLPKGLFNMLLADPKELGDIMFDHPLIDFVSFTGSTKVGMHIGAVAGANLKEVALELGGNAPFIVLSDANIDAAVNAAIFGKFIHQGQICMIVNRIIIHENLYDEFIEKFVKKAQLLKFGNPLERENVIGPIINENQISKIKSIIENAKNKNTPIALEGKQIGNILTPTIFTDVDNDSELAQTEIFGPVASIIKAHTDEDAIEKANHTEYGLSAAIFTSDLKKGEELAKNLEFGMTHVNDQTVANDEGAPFGGVKKSGIGRFGFPYVVDEFTELNWVTVSNADDTKYTQDFQGKHN</sequence>
<evidence type="ECO:0000256" key="3">
    <source>
        <dbReference type="ARBA" id="ARBA00023027"/>
    </source>
</evidence>
<evidence type="ECO:0000256" key="5">
    <source>
        <dbReference type="RuleBase" id="RU003345"/>
    </source>
</evidence>
<dbReference type="Gene3D" id="3.40.605.10">
    <property type="entry name" value="Aldehyde Dehydrogenase, Chain A, domain 1"/>
    <property type="match status" value="1"/>
</dbReference>
<feature type="active site" evidence="4">
    <location>
        <position position="250"/>
    </location>
</feature>
<dbReference type="FunFam" id="3.40.309.10:FF:000009">
    <property type="entry name" value="Aldehyde dehydrogenase A"/>
    <property type="match status" value="1"/>
</dbReference>
<comment type="similarity">
    <text evidence="1 5">Belongs to the aldehyde dehydrogenase family.</text>
</comment>
<evidence type="ECO:0000256" key="1">
    <source>
        <dbReference type="ARBA" id="ARBA00009986"/>
    </source>
</evidence>
<dbReference type="AlphaFoldDB" id="K8DVJ6"/>
<evidence type="ECO:0000313" key="7">
    <source>
        <dbReference type="EMBL" id="CCM44185.1"/>
    </source>
</evidence>
<evidence type="ECO:0000259" key="6">
    <source>
        <dbReference type="Pfam" id="PF00171"/>
    </source>
</evidence>
<dbReference type="InterPro" id="IPR029510">
    <property type="entry name" value="Ald_DH_CS_GLU"/>
</dbReference>
<dbReference type="GO" id="GO:0016620">
    <property type="term" value="F:oxidoreductase activity, acting on the aldehyde or oxo group of donors, NAD or NADP as acceptor"/>
    <property type="evidence" value="ECO:0007669"/>
    <property type="project" value="InterPro"/>
</dbReference>
<dbReference type="InterPro" id="IPR016163">
    <property type="entry name" value="Ald_DH_C"/>
</dbReference>
<dbReference type="EMBL" id="HE993885">
    <property type="protein sequence ID" value="CCM44185.1"/>
    <property type="molecule type" value="Genomic_DNA"/>
</dbReference>
<dbReference type="PANTHER" id="PTHR42986:SF1">
    <property type="entry name" value="BENZALDEHYDE DEHYDROGENASE YFMT"/>
    <property type="match status" value="1"/>
</dbReference>
<dbReference type="InterPro" id="IPR016161">
    <property type="entry name" value="Ald_DH/histidinol_DH"/>
</dbReference>
<dbReference type="SUPFAM" id="SSF53720">
    <property type="entry name" value="ALDH-like"/>
    <property type="match status" value="1"/>
</dbReference>
<dbReference type="InterPro" id="IPR016162">
    <property type="entry name" value="Ald_DH_N"/>
</dbReference>